<gene>
    <name evidence="11" type="ORF">EV655_101329</name>
</gene>
<protein>
    <submittedName>
        <fullName evidence="11">Carbohydrate ABC transporter ATP-binding protein (CUT1 family)</fullName>
    </submittedName>
</protein>
<dbReference type="Pfam" id="PF08402">
    <property type="entry name" value="TOBE_2"/>
    <property type="match status" value="1"/>
</dbReference>
<feature type="domain" description="ABC transporter" evidence="10">
    <location>
        <begin position="4"/>
        <end position="234"/>
    </location>
</feature>
<dbReference type="InterPro" id="IPR003439">
    <property type="entry name" value="ABC_transporter-like_ATP-bd"/>
</dbReference>
<dbReference type="SUPFAM" id="SSF50331">
    <property type="entry name" value="MOP-like"/>
    <property type="match status" value="1"/>
</dbReference>
<dbReference type="InterPro" id="IPR047641">
    <property type="entry name" value="ABC_transpr_MalK/UgpC-like"/>
</dbReference>
<evidence type="ECO:0000256" key="6">
    <source>
        <dbReference type="ARBA" id="ARBA00022741"/>
    </source>
</evidence>
<dbReference type="SMART" id="SM00382">
    <property type="entry name" value="AAA"/>
    <property type="match status" value="1"/>
</dbReference>
<sequence>MTGLALGDLRKSFDGQPVIRGLDLVVPEGQFCVVVGPSGCGKSTLLRLVAGLETPDSGRIAIGGHDVTDQPPRARRVAMVFQNYALLPHLSVARNIAFGMEIRGEDRARIADKVAETARLLRLEDHLDKKPRQLSGGQRQRVAMGRAIVRDPALFLFDEPLSNLDAQLRGEMRVEIRRLQQRLGRTALYVTHDQVEAMTMADLLVVMNGGRIEQAGQPHDLYDRPASLFVARFIGAPAMNVLPAELGRGRVRSALGDHPVRATASEGPVHLGVRPEHLRLAPGEAAPEMMVHLVEPHGADAFLHGEIGAAPVLMRVPGETRVRPGDRLPVAPIPERVHLFDADGVRLV</sequence>
<dbReference type="Gene3D" id="3.40.50.300">
    <property type="entry name" value="P-loop containing nucleotide triphosphate hydrolases"/>
    <property type="match status" value="1"/>
</dbReference>
<evidence type="ECO:0000256" key="4">
    <source>
        <dbReference type="ARBA" id="ARBA00022519"/>
    </source>
</evidence>
<comment type="caution">
    <text evidence="11">The sequence shown here is derived from an EMBL/GenBank/DDBJ whole genome shotgun (WGS) entry which is preliminary data.</text>
</comment>
<dbReference type="PANTHER" id="PTHR43875:SF12">
    <property type="entry name" value="SN-GLYCEROL-3-PHOSPHATE IMPORT ATP-BINDING PROTEIN UGPC"/>
    <property type="match status" value="1"/>
</dbReference>
<evidence type="ECO:0000256" key="5">
    <source>
        <dbReference type="ARBA" id="ARBA00022597"/>
    </source>
</evidence>
<keyword evidence="7 11" id="KW-0067">ATP-binding</keyword>
<evidence type="ECO:0000256" key="3">
    <source>
        <dbReference type="ARBA" id="ARBA00022475"/>
    </source>
</evidence>
<dbReference type="RefSeq" id="WP_132540766.1">
    <property type="nucleotide sequence ID" value="NZ_SLWW01000001.1"/>
</dbReference>
<dbReference type="InterPro" id="IPR015855">
    <property type="entry name" value="ABC_transpr_MalK-like"/>
</dbReference>
<dbReference type="AlphaFoldDB" id="A0A4R2KVC2"/>
<keyword evidence="12" id="KW-1185">Reference proteome</keyword>
<keyword evidence="4" id="KW-0997">Cell inner membrane</keyword>
<dbReference type="Gene3D" id="2.40.50.140">
    <property type="entry name" value="Nucleic acid-binding proteins"/>
    <property type="match status" value="1"/>
</dbReference>
<dbReference type="GO" id="GO:0008643">
    <property type="term" value="P:carbohydrate transport"/>
    <property type="evidence" value="ECO:0007669"/>
    <property type="project" value="InterPro"/>
</dbReference>
<evidence type="ECO:0000256" key="7">
    <source>
        <dbReference type="ARBA" id="ARBA00022840"/>
    </source>
</evidence>
<evidence type="ECO:0000256" key="8">
    <source>
        <dbReference type="ARBA" id="ARBA00022967"/>
    </source>
</evidence>
<evidence type="ECO:0000256" key="1">
    <source>
        <dbReference type="ARBA" id="ARBA00005417"/>
    </source>
</evidence>
<accession>A0A4R2KVC2</accession>
<dbReference type="Gene3D" id="2.40.50.100">
    <property type="match status" value="1"/>
</dbReference>
<dbReference type="GO" id="GO:0140359">
    <property type="term" value="F:ABC-type transporter activity"/>
    <property type="evidence" value="ECO:0007669"/>
    <property type="project" value="InterPro"/>
</dbReference>
<name>A0A4R2KVC2_9RHOB</name>
<proteinExistence type="inferred from homology"/>
<dbReference type="GO" id="GO:0015794">
    <property type="term" value="P:glycerol-3-phosphate transmembrane transport"/>
    <property type="evidence" value="ECO:0007669"/>
    <property type="project" value="TreeGrafter"/>
</dbReference>
<dbReference type="InterPro" id="IPR027417">
    <property type="entry name" value="P-loop_NTPase"/>
</dbReference>
<dbReference type="Proteomes" id="UP000295142">
    <property type="component" value="Unassembled WGS sequence"/>
</dbReference>
<keyword evidence="5" id="KW-0762">Sugar transport</keyword>
<dbReference type="GO" id="GO:0016887">
    <property type="term" value="F:ATP hydrolysis activity"/>
    <property type="evidence" value="ECO:0007669"/>
    <property type="project" value="InterPro"/>
</dbReference>
<dbReference type="InterPro" id="IPR012340">
    <property type="entry name" value="NA-bd_OB-fold"/>
</dbReference>
<keyword evidence="8" id="KW-1278">Translocase</keyword>
<dbReference type="FunFam" id="3.40.50.300:FF:000042">
    <property type="entry name" value="Maltose/maltodextrin ABC transporter, ATP-binding protein"/>
    <property type="match status" value="1"/>
</dbReference>
<dbReference type="CDD" id="cd03301">
    <property type="entry name" value="ABC_MalK_N"/>
    <property type="match status" value="1"/>
</dbReference>
<organism evidence="11 12">
    <name type="scientific">Rhodovulum euryhalinum</name>
    <dbReference type="NCBI Taxonomy" id="35805"/>
    <lineage>
        <taxon>Bacteria</taxon>
        <taxon>Pseudomonadati</taxon>
        <taxon>Pseudomonadota</taxon>
        <taxon>Alphaproteobacteria</taxon>
        <taxon>Rhodobacterales</taxon>
        <taxon>Paracoccaceae</taxon>
        <taxon>Rhodovulum</taxon>
    </lineage>
</organism>
<evidence type="ECO:0000313" key="12">
    <source>
        <dbReference type="Proteomes" id="UP000295142"/>
    </source>
</evidence>
<dbReference type="OrthoDB" id="8188565at2"/>
<comment type="similarity">
    <text evidence="1">Belongs to the ABC transporter superfamily.</text>
</comment>
<dbReference type="PROSITE" id="PS00211">
    <property type="entry name" value="ABC_TRANSPORTER_1"/>
    <property type="match status" value="1"/>
</dbReference>
<evidence type="ECO:0000313" key="11">
    <source>
        <dbReference type="EMBL" id="TCO74168.1"/>
    </source>
</evidence>
<dbReference type="GO" id="GO:0055052">
    <property type="term" value="C:ATP-binding cassette (ABC) transporter complex, substrate-binding subunit-containing"/>
    <property type="evidence" value="ECO:0007669"/>
    <property type="project" value="TreeGrafter"/>
</dbReference>
<dbReference type="InterPro" id="IPR003593">
    <property type="entry name" value="AAA+_ATPase"/>
</dbReference>
<dbReference type="NCBIfam" id="NF008653">
    <property type="entry name" value="PRK11650.1"/>
    <property type="match status" value="1"/>
</dbReference>
<keyword evidence="3" id="KW-1003">Cell membrane</keyword>
<keyword evidence="6" id="KW-0547">Nucleotide-binding</keyword>
<dbReference type="PANTHER" id="PTHR43875">
    <property type="entry name" value="MALTODEXTRIN IMPORT ATP-BINDING PROTEIN MSMX"/>
    <property type="match status" value="1"/>
</dbReference>
<evidence type="ECO:0000256" key="2">
    <source>
        <dbReference type="ARBA" id="ARBA00022448"/>
    </source>
</evidence>
<keyword evidence="9" id="KW-0472">Membrane</keyword>
<evidence type="ECO:0000259" key="10">
    <source>
        <dbReference type="PROSITE" id="PS50893"/>
    </source>
</evidence>
<reference evidence="11 12" key="1">
    <citation type="submission" date="2019-03" db="EMBL/GenBank/DDBJ databases">
        <title>Genomic Encyclopedia of Type Strains, Phase IV (KMG-IV): sequencing the most valuable type-strain genomes for metagenomic binning, comparative biology and taxonomic classification.</title>
        <authorList>
            <person name="Goeker M."/>
        </authorList>
    </citation>
    <scope>NUCLEOTIDE SEQUENCE [LARGE SCALE GENOMIC DNA]</scope>
    <source>
        <strain evidence="11 12">DSM 4868</strain>
    </source>
</reference>
<dbReference type="EMBL" id="SLWW01000001">
    <property type="protein sequence ID" value="TCO74168.1"/>
    <property type="molecule type" value="Genomic_DNA"/>
</dbReference>
<dbReference type="PROSITE" id="PS50893">
    <property type="entry name" value="ABC_TRANSPORTER_2"/>
    <property type="match status" value="1"/>
</dbReference>
<dbReference type="InterPro" id="IPR008995">
    <property type="entry name" value="Mo/tungstate-bd_C_term_dom"/>
</dbReference>
<evidence type="ECO:0000256" key="9">
    <source>
        <dbReference type="ARBA" id="ARBA00023136"/>
    </source>
</evidence>
<dbReference type="SUPFAM" id="SSF52540">
    <property type="entry name" value="P-loop containing nucleoside triphosphate hydrolases"/>
    <property type="match status" value="1"/>
</dbReference>
<dbReference type="InterPro" id="IPR013611">
    <property type="entry name" value="Transp-assoc_OB_typ2"/>
</dbReference>
<dbReference type="GO" id="GO:0005524">
    <property type="term" value="F:ATP binding"/>
    <property type="evidence" value="ECO:0007669"/>
    <property type="project" value="UniProtKB-KW"/>
</dbReference>
<dbReference type="InterPro" id="IPR017871">
    <property type="entry name" value="ABC_transporter-like_CS"/>
</dbReference>
<dbReference type="Pfam" id="PF00005">
    <property type="entry name" value="ABC_tran"/>
    <property type="match status" value="1"/>
</dbReference>
<dbReference type="GO" id="GO:0001407">
    <property type="term" value="P:glycerophosphodiester transmembrane transport"/>
    <property type="evidence" value="ECO:0007669"/>
    <property type="project" value="TreeGrafter"/>
</dbReference>
<keyword evidence="2" id="KW-0813">Transport</keyword>